<dbReference type="RefSeq" id="WP_192732194.1">
    <property type="nucleotide sequence ID" value="NZ_BAAAVL010000011.1"/>
</dbReference>
<organism evidence="2 3">
    <name type="scientific">Rhizobium viscosum</name>
    <name type="common">Arthrobacter viscosus</name>
    <dbReference type="NCBI Taxonomy" id="1673"/>
    <lineage>
        <taxon>Bacteria</taxon>
        <taxon>Pseudomonadati</taxon>
        <taxon>Pseudomonadota</taxon>
        <taxon>Alphaproteobacteria</taxon>
        <taxon>Hyphomicrobiales</taxon>
        <taxon>Rhizobiaceae</taxon>
        <taxon>Rhizobium/Agrobacterium group</taxon>
        <taxon>Rhizobium</taxon>
    </lineage>
</organism>
<dbReference type="Proteomes" id="UP000620262">
    <property type="component" value="Unassembled WGS sequence"/>
</dbReference>
<accession>A0ABR9IZI8</accession>
<gene>
    <name evidence="2" type="ORF">H4W29_005874</name>
</gene>
<name>A0ABR9IZI8_RHIVS</name>
<dbReference type="SUPFAM" id="SSF55729">
    <property type="entry name" value="Acyl-CoA N-acyltransferases (Nat)"/>
    <property type="match status" value="1"/>
</dbReference>
<feature type="domain" description="N-acetyltransferase" evidence="1">
    <location>
        <begin position="136"/>
        <end position="274"/>
    </location>
</feature>
<dbReference type="InterPro" id="IPR000182">
    <property type="entry name" value="GNAT_dom"/>
</dbReference>
<protein>
    <submittedName>
        <fullName evidence="2">GNAT superfamily N-acetyltransferase</fullName>
    </submittedName>
</protein>
<evidence type="ECO:0000259" key="1">
    <source>
        <dbReference type="PROSITE" id="PS51186"/>
    </source>
</evidence>
<proteinExistence type="predicted"/>
<keyword evidence="3" id="KW-1185">Reference proteome</keyword>
<reference evidence="2 3" key="1">
    <citation type="submission" date="2020-10" db="EMBL/GenBank/DDBJ databases">
        <title>Sequencing the genomes of 1000 actinobacteria strains.</title>
        <authorList>
            <person name="Klenk H.-P."/>
        </authorList>
    </citation>
    <scope>NUCLEOTIDE SEQUENCE [LARGE SCALE GENOMIC DNA]</scope>
    <source>
        <strain evidence="2 3">DSM 7307</strain>
    </source>
</reference>
<evidence type="ECO:0000313" key="3">
    <source>
        <dbReference type="Proteomes" id="UP000620262"/>
    </source>
</evidence>
<dbReference type="PROSITE" id="PS51186">
    <property type="entry name" value="GNAT"/>
    <property type="match status" value="1"/>
</dbReference>
<dbReference type="EMBL" id="JADBEC010000002">
    <property type="protein sequence ID" value="MBE1508629.1"/>
    <property type="molecule type" value="Genomic_DNA"/>
</dbReference>
<dbReference type="CDD" id="cd04301">
    <property type="entry name" value="NAT_SF"/>
    <property type="match status" value="1"/>
</dbReference>
<dbReference type="InterPro" id="IPR016181">
    <property type="entry name" value="Acyl_CoA_acyltransferase"/>
</dbReference>
<sequence>MAKPSSSPLPSTVEWIEREAWLDLYDAAPMAVRKTFKLRSELFGTIPVLASPEIPIHEFNRSFMLDDTSQFEPFEAVRWLKANAAREFAFQLADNSMTSDLRAWATQQRFAPSGNGWSKLVKNLAFHGDGALPEPENLTFVLDPDPSRYGELVVGAFGLPRETGSWFAALVGRPNWTVMVAILDDEAVGSCALFTKDRWAWLGIDGTLEHARRRGVQTAMIQNRVRIARRMGALYLTAETGRPEKSGGKHTSRDNFRRNGFLEAYHRLNFQMSQ</sequence>
<dbReference type="Gene3D" id="3.40.630.30">
    <property type="match status" value="1"/>
</dbReference>
<evidence type="ECO:0000313" key="2">
    <source>
        <dbReference type="EMBL" id="MBE1508629.1"/>
    </source>
</evidence>
<comment type="caution">
    <text evidence="2">The sequence shown here is derived from an EMBL/GenBank/DDBJ whole genome shotgun (WGS) entry which is preliminary data.</text>
</comment>